<dbReference type="PROSITE" id="PS51404">
    <property type="entry name" value="DYP_PEROXIDASE"/>
    <property type="match status" value="1"/>
</dbReference>
<dbReference type="InterPro" id="IPR048327">
    <property type="entry name" value="Dyp_perox_N"/>
</dbReference>
<evidence type="ECO:0000256" key="4">
    <source>
        <dbReference type="ARBA" id="ARBA00022723"/>
    </source>
</evidence>
<evidence type="ECO:0000256" key="3">
    <source>
        <dbReference type="ARBA" id="ARBA00022617"/>
    </source>
</evidence>
<dbReference type="InterPro" id="IPR006314">
    <property type="entry name" value="Dyp_peroxidase"/>
</dbReference>
<protein>
    <submittedName>
        <fullName evidence="12">Dyp-type peroxidase</fullName>
    </submittedName>
</protein>
<keyword evidence="7" id="KW-0408">Iron</keyword>
<name>A0A5J6JGB2_STRVI</name>
<dbReference type="AlphaFoldDB" id="A0A5J6JGB2"/>
<dbReference type="SUPFAM" id="SSF54909">
    <property type="entry name" value="Dimeric alpha+beta barrel"/>
    <property type="match status" value="1"/>
</dbReference>
<dbReference type="GO" id="GO:0005829">
    <property type="term" value="C:cytosol"/>
    <property type="evidence" value="ECO:0007669"/>
    <property type="project" value="TreeGrafter"/>
</dbReference>
<evidence type="ECO:0000256" key="7">
    <source>
        <dbReference type="ARBA" id="ARBA00023004"/>
    </source>
</evidence>
<sequence length="429" mass="44134">MTVEGRAAEEPGGRGPSGDRSRIARRALLGAGGAAAALAAGGAVLTTSGAGARGPAAVIPFHGPYQAGILTRRQPYAHLAALDLGPEADRARAAALLRAWTGAAARMSRGEPPAAACPGADGDTGDTGVALGAGPASLTATFGFGAGLFDRLGLAPARPEALAPLPDFPDDRLDPARSGGDLFVQIGADDPFAAVHALRTLQRLARGTARTRWVMSGFTRPPAGAPSPAASGTHRNPMGQLDGTANPAPGEDPAQRARILVTGSDAPPWLTGGSYVVVRRIRMLLDTWEGLPVHHREEAVGRRVTDGAPLTGGTERTPVDLEAARPDGIPVIAANAHIRLAAPRTNAGATMLRRGWSYYDGLRPDGAPDAGLLFVAWQADPRTGFVPVQRRLARGDALARYTEHEASALFAVAGGVAPGEYVGQRLLEG</sequence>
<dbReference type="PANTHER" id="PTHR30521:SF4">
    <property type="entry name" value="DEFERROCHELATASE"/>
    <property type="match status" value="1"/>
</dbReference>
<accession>A0A5J6JGB2</accession>
<dbReference type="PROSITE" id="PS51318">
    <property type="entry name" value="TAT"/>
    <property type="match status" value="1"/>
</dbReference>
<proteinExistence type="inferred from homology"/>
<dbReference type="PANTHER" id="PTHR30521">
    <property type="entry name" value="DEFERROCHELATASE/PEROXIDASE"/>
    <property type="match status" value="1"/>
</dbReference>
<comment type="cofactor">
    <cofactor evidence="1">
        <name>heme b</name>
        <dbReference type="ChEBI" id="CHEBI:60344"/>
    </cofactor>
</comment>
<dbReference type="Proteomes" id="UP000325563">
    <property type="component" value="Chromosome"/>
</dbReference>
<keyword evidence="4" id="KW-0479">Metal-binding</keyword>
<dbReference type="GO" id="GO:0020037">
    <property type="term" value="F:heme binding"/>
    <property type="evidence" value="ECO:0007669"/>
    <property type="project" value="InterPro"/>
</dbReference>
<feature type="region of interest" description="Disordered" evidence="9">
    <location>
        <begin position="216"/>
        <end position="252"/>
    </location>
</feature>
<dbReference type="InterPro" id="IPR011008">
    <property type="entry name" value="Dimeric_a/b-barrel"/>
</dbReference>
<evidence type="ECO:0000256" key="5">
    <source>
        <dbReference type="ARBA" id="ARBA00022729"/>
    </source>
</evidence>
<evidence type="ECO:0000256" key="2">
    <source>
        <dbReference type="ARBA" id="ARBA00022559"/>
    </source>
</evidence>
<evidence type="ECO:0000313" key="12">
    <source>
        <dbReference type="EMBL" id="QEV48811.1"/>
    </source>
</evidence>
<feature type="domain" description="Dyp-type peroxidase C-terminal" evidence="11">
    <location>
        <begin position="233"/>
        <end position="416"/>
    </location>
</feature>
<dbReference type="InterPro" id="IPR048328">
    <property type="entry name" value="Dyp_perox_C"/>
</dbReference>
<dbReference type="Pfam" id="PF20628">
    <property type="entry name" value="Dyp_perox_C"/>
    <property type="match status" value="1"/>
</dbReference>
<keyword evidence="3" id="KW-0349">Heme</keyword>
<evidence type="ECO:0000259" key="10">
    <source>
        <dbReference type="Pfam" id="PF04261"/>
    </source>
</evidence>
<comment type="similarity">
    <text evidence="8">Belongs to the DyP-type peroxidase family.</text>
</comment>
<gene>
    <name evidence="12" type="ORF">CP980_30320</name>
</gene>
<evidence type="ECO:0000259" key="11">
    <source>
        <dbReference type="Pfam" id="PF20628"/>
    </source>
</evidence>
<feature type="region of interest" description="Disordered" evidence="9">
    <location>
        <begin position="1"/>
        <end position="20"/>
    </location>
</feature>
<evidence type="ECO:0000256" key="9">
    <source>
        <dbReference type="SAM" id="MobiDB-lite"/>
    </source>
</evidence>
<evidence type="ECO:0000256" key="6">
    <source>
        <dbReference type="ARBA" id="ARBA00023002"/>
    </source>
</evidence>
<evidence type="ECO:0000313" key="13">
    <source>
        <dbReference type="Proteomes" id="UP000325563"/>
    </source>
</evidence>
<dbReference type="GO" id="GO:0046872">
    <property type="term" value="F:metal ion binding"/>
    <property type="evidence" value="ECO:0007669"/>
    <property type="project" value="UniProtKB-KW"/>
</dbReference>
<keyword evidence="2 12" id="KW-0575">Peroxidase</keyword>
<keyword evidence="13" id="KW-1185">Reference proteome</keyword>
<evidence type="ECO:0000256" key="8">
    <source>
        <dbReference type="ARBA" id="ARBA00025737"/>
    </source>
</evidence>
<reference evidence="12 13" key="1">
    <citation type="submission" date="2017-09" db="EMBL/GenBank/DDBJ databases">
        <authorList>
            <person name="Lee N."/>
            <person name="Cho B.-K."/>
        </authorList>
    </citation>
    <scope>NUCLEOTIDE SEQUENCE [LARGE SCALE GENOMIC DNA]</scope>
    <source>
        <strain evidence="12 13">ATCC 27476</strain>
    </source>
</reference>
<keyword evidence="6" id="KW-0560">Oxidoreductase</keyword>
<dbReference type="Pfam" id="PF04261">
    <property type="entry name" value="Dyp_perox_N"/>
    <property type="match status" value="1"/>
</dbReference>
<evidence type="ECO:0000256" key="1">
    <source>
        <dbReference type="ARBA" id="ARBA00001970"/>
    </source>
</evidence>
<dbReference type="KEGG" id="svn:CP980_30320"/>
<dbReference type="EMBL" id="CP023692">
    <property type="protein sequence ID" value="QEV48811.1"/>
    <property type="molecule type" value="Genomic_DNA"/>
</dbReference>
<dbReference type="NCBIfam" id="TIGR01413">
    <property type="entry name" value="Dyp_perox_fam"/>
    <property type="match status" value="1"/>
</dbReference>
<keyword evidence="5" id="KW-0732">Signal</keyword>
<organism evidence="12 13">
    <name type="scientific">Streptomyces vinaceus</name>
    <dbReference type="NCBI Taxonomy" id="1960"/>
    <lineage>
        <taxon>Bacteria</taxon>
        <taxon>Bacillati</taxon>
        <taxon>Actinomycetota</taxon>
        <taxon>Actinomycetes</taxon>
        <taxon>Kitasatosporales</taxon>
        <taxon>Streptomycetaceae</taxon>
        <taxon>Streptomyces</taxon>
    </lineage>
</organism>
<feature type="domain" description="Dyp-type peroxidase N-terminal" evidence="10">
    <location>
        <begin position="66"/>
        <end position="218"/>
    </location>
</feature>
<dbReference type="GO" id="GO:0004601">
    <property type="term" value="F:peroxidase activity"/>
    <property type="evidence" value="ECO:0007669"/>
    <property type="project" value="UniProtKB-KW"/>
</dbReference>
<dbReference type="InterPro" id="IPR006311">
    <property type="entry name" value="TAT_signal"/>
</dbReference>